<reference evidence="3" key="1">
    <citation type="submission" date="2016-11" db="EMBL/GenBank/DDBJ databases">
        <authorList>
            <person name="Varghese N."/>
            <person name="Submissions S."/>
        </authorList>
    </citation>
    <scope>NUCLEOTIDE SEQUENCE [LARGE SCALE GENOMIC DNA]</scope>
    <source>
        <strain evidence="3">DSM 24786</strain>
    </source>
</reference>
<dbReference type="AlphaFoldDB" id="A0A1K1MNM0"/>
<evidence type="ECO:0008006" key="4">
    <source>
        <dbReference type="Google" id="ProtNLM"/>
    </source>
</evidence>
<evidence type="ECO:0000313" key="2">
    <source>
        <dbReference type="EMBL" id="SFW24691.1"/>
    </source>
</evidence>
<gene>
    <name evidence="2" type="ORF">SAMN05660313_00748</name>
</gene>
<evidence type="ECO:0000313" key="3">
    <source>
        <dbReference type="Proteomes" id="UP000183257"/>
    </source>
</evidence>
<dbReference type="EMBL" id="FPIY01000001">
    <property type="protein sequence ID" value="SFW24691.1"/>
    <property type="molecule type" value="Genomic_DNA"/>
</dbReference>
<keyword evidence="1" id="KW-0472">Membrane</keyword>
<dbReference type="Proteomes" id="UP000183257">
    <property type="component" value="Unassembled WGS sequence"/>
</dbReference>
<keyword evidence="3" id="KW-1185">Reference proteome</keyword>
<accession>A0A1K1MNM0</accession>
<evidence type="ECO:0000256" key="1">
    <source>
        <dbReference type="SAM" id="Phobius"/>
    </source>
</evidence>
<protein>
    <recommendedName>
        <fullName evidence="4">Redox-active disulfide protein 2</fullName>
    </recommendedName>
</protein>
<proteinExistence type="predicted"/>
<name>A0A1K1MNM0_9FLAO</name>
<keyword evidence="1" id="KW-0812">Transmembrane</keyword>
<sequence>MKTQDLKDKSTDKLTGELNMTKAITIALSVVVFLLFTICIYGLILKDNNGVFIPLMVVAFSTGSMIPINIISMKKIKEELKTRN</sequence>
<feature type="transmembrane region" description="Helical" evidence="1">
    <location>
        <begin position="51"/>
        <end position="71"/>
    </location>
</feature>
<dbReference type="STRING" id="76595.SAMN05660313_00748"/>
<organism evidence="2 3">
    <name type="scientific">Cellulophaga fucicola</name>
    <dbReference type="NCBI Taxonomy" id="76595"/>
    <lineage>
        <taxon>Bacteria</taxon>
        <taxon>Pseudomonadati</taxon>
        <taxon>Bacteroidota</taxon>
        <taxon>Flavobacteriia</taxon>
        <taxon>Flavobacteriales</taxon>
        <taxon>Flavobacteriaceae</taxon>
        <taxon>Cellulophaga</taxon>
    </lineage>
</organism>
<keyword evidence="1" id="KW-1133">Transmembrane helix</keyword>
<feature type="transmembrane region" description="Helical" evidence="1">
    <location>
        <begin position="23"/>
        <end position="45"/>
    </location>
</feature>
<dbReference type="RefSeq" id="WP_072302404.1">
    <property type="nucleotide sequence ID" value="NZ_FPIY01000001.1"/>
</dbReference>
<dbReference type="OrthoDB" id="1202889at2"/>